<name>R1GR57_9GAMM</name>
<proteinExistence type="predicted"/>
<dbReference type="Proteomes" id="UP000011223">
    <property type="component" value="Unassembled WGS sequence"/>
</dbReference>
<sequence length="60" mass="6894">MAMFQPEKFRNKDIDYDLRIVDKVNPFNGVKSPQQLKQRLTDIESEIQDSIERAKAGPSG</sequence>
<dbReference type="AlphaFoldDB" id="R1GR57"/>
<dbReference type="EMBL" id="ANFM02000031">
    <property type="protein sequence ID" value="EOD78564.1"/>
    <property type="molecule type" value="Genomic_DNA"/>
</dbReference>
<reference evidence="1 2" key="1">
    <citation type="journal article" date="2014" name="PLoS ONE">
        <title>Grimontia indica AK16(T), sp. nov., Isolated from a Seawater Sample Reports the Presence of Pathogenic Genes Similar to Vibrio Genus.</title>
        <authorList>
            <person name="Singh A."/>
            <person name="Vaidya B."/>
            <person name="Khatri I."/>
            <person name="Srinivas T.N."/>
            <person name="Subramanian S."/>
            <person name="Korpole S."/>
            <person name="Pinnaka A.K."/>
        </authorList>
    </citation>
    <scope>NUCLEOTIDE SEQUENCE [LARGE SCALE GENOMIC DNA]</scope>
    <source>
        <strain evidence="1 2">AK16</strain>
    </source>
</reference>
<gene>
    <name evidence="1" type="ORF">D515_02726</name>
</gene>
<protein>
    <submittedName>
        <fullName evidence="1">Uncharacterized protein</fullName>
    </submittedName>
</protein>
<keyword evidence="2" id="KW-1185">Reference proteome</keyword>
<accession>R1GR57</accession>
<comment type="caution">
    <text evidence="1">The sequence shown here is derived from an EMBL/GenBank/DDBJ whole genome shotgun (WGS) entry which is preliminary data.</text>
</comment>
<organism evidence="1 2">
    <name type="scientific">Grimontia indica</name>
    <dbReference type="NCBI Taxonomy" id="1056512"/>
    <lineage>
        <taxon>Bacteria</taxon>
        <taxon>Pseudomonadati</taxon>
        <taxon>Pseudomonadota</taxon>
        <taxon>Gammaproteobacteria</taxon>
        <taxon>Vibrionales</taxon>
        <taxon>Vibrionaceae</taxon>
        <taxon>Grimontia</taxon>
    </lineage>
</organism>
<evidence type="ECO:0000313" key="1">
    <source>
        <dbReference type="EMBL" id="EOD78564.1"/>
    </source>
</evidence>
<evidence type="ECO:0000313" key="2">
    <source>
        <dbReference type="Proteomes" id="UP000011223"/>
    </source>
</evidence>